<feature type="signal peptide" evidence="2">
    <location>
        <begin position="1"/>
        <end position="22"/>
    </location>
</feature>
<dbReference type="EMBL" id="CADEBD010000314">
    <property type="protein sequence ID" value="CAB3243344.1"/>
    <property type="molecule type" value="Genomic_DNA"/>
</dbReference>
<feature type="region of interest" description="Disordered" evidence="1">
    <location>
        <begin position="140"/>
        <end position="189"/>
    </location>
</feature>
<gene>
    <name evidence="3" type="ORF">APLA_LOCUS10335</name>
</gene>
<feature type="compositionally biased region" description="Low complexity" evidence="1">
    <location>
        <begin position="170"/>
        <end position="182"/>
    </location>
</feature>
<sequence length="856" mass="97424">MNNKTICFALVTLFVICNNVYGKKIKKNKRPKDQDDFTTIRPNVVAYSSFGFNDVSSHNGFIPTSPEYSSILSSNNQESSTRLYAPAFPSAGDTTGYSGNYGSQTFDGQNYGVGDDSNSQSGMSQYTSNSMNFLTGPNIATNGDQNEKTESEHSDTPVYGTKIGNKHRPNYNINNPESEISNSGYSNPSDDKYFSLPEAEHIQEKPALSESNFNYHNTDSYQPNYTPQQETDIGGLNFPRVVDFTKLSNQYPTELDTSKLISDSMKHSNTQIAMAHSQISNDNGNVFSNIKLVDNIPTNIEHYNLKNTKETNHKKLLKPNTIFEPDFTNKHIAAHHKYSEPSIKHTDQKKYKPWGFGNYSNAYKDWKDSSSSSSSSNVKSYTYSTDYGNMNFKYGVSEPKKPVNRDELLPASSNVVDFNSHQFPEKDYNTFKNVPEFNNEGDSLFKEKYKASDDSNQFKKNPLNADPTTTSSHWGGIFKSTDYSSSFGDHPKKSFYNVNDDDVVTITKRPHKLFTKFSQNKPADWSPSHFRSQKLNKPTPDWTKDFLDNKFKSEEDLLGLRTRDTSRPSYIPTFKHSSKIIDHNEYDNFKQLVEKWKESYIKSKYKDARDNAEHWPENPVHVPIPKPHSREMHLQIEVPHPVIVPVPHPFPVRVPISRPVAVPVLQELTVPIEKPVPYPVYKNVPYPVEKLVPVPIEKEVAVPVEKPYPVHIPYVRPVFHHTMPVHEDSEYIEGDDYQRRPKFRKPSQYKKRQVYSVMHFNYFELRTNNQANEALKVKLCIILVVHATELNARAGQPTKKETEAGGRNVGVLRAIHLKMNILGLIDISTQHPTDIMTLMKMNTVDMESTAGIADNG</sequence>
<evidence type="ECO:0000256" key="2">
    <source>
        <dbReference type="SAM" id="SignalP"/>
    </source>
</evidence>
<proteinExistence type="predicted"/>
<evidence type="ECO:0000256" key="1">
    <source>
        <dbReference type="SAM" id="MobiDB-lite"/>
    </source>
</evidence>
<dbReference type="Proteomes" id="UP000494256">
    <property type="component" value="Unassembled WGS sequence"/>
</dbReference>
<evidence type="ECO:0000313" key="4">
    <source>
        <dbReference type="Proteomes" id="UP000494256"/>
    </source>
</evidence>
<keyword evidence="2" id="KW-0732">Signal</keyword>
<feature type="compositionally biased region" description="Basic and acidic residues" evidence="1">
    <location>
        <begin position="145"/>
        <end position="155"/>
    </location>
</feature>
<name>A0A8S1A869_ARCPL</name>
<dbReference type="AlphaFoldDB" id="A0A8S1A869"/>
<dbReference type="PANTHER" id="PTHR47771">
    <property type="entry name" value="LD27203P-RELATED"/>
    <property type="match status" value="1"/>
</dbReference>
<reference evidence="3 4" key="1">
    <citation type="submission" date="2020-04" db="EMBL/GenBank/DDBJ databases">
        <authorList>
            <person name="Wallbank WR R."/>
            <person name="Pardo Diaz C."/>
            <person name="Kozak K."/>
            <person name="Martin S."/>
            <person name="Jiggins C."/>
            <person name="Moest M."/>
            <person name="Warren A I."/>
            <person name="Byers J.R.P. K."/>
            <person name="Montejo-Kovacevich G."/>
            <person name="Yen C E."/>
        </authorList>
    </citation>
    <scope>NUCLEOTIDE SEQUENCE [LARGE SCALE GENOMIC DNA]</scope>
</reference>
<dbReference type="PANTHER" id="PTHR47771:SF13">
    <property type="entry name" value="HDC01644"/>
    <property type="match status" value="1"/>
</dbReference>
<accession>A0A8S1A869</accession>
<feature type="chain" id="PRO_5035790640" evidence="2">
    <location>
        <begin position="23"/>
        <end position="856"/>
    </location>
</feature>
<evidence type="ECO:0000313" key="3">
    <source>
        <dbReference type="EMBL" id="CAB3243344.1"/>
    </source>
</evidence>
<protein>
    <submittedName>
        <fullName evidence="3">Uncharacterized protein</fullName>
    </submittedName>
</protein>
<comment type="caution">
    <text evidence="3">The sequence shown here is derived from an EMBL/GenBank/DDBJ whole genome shotgun (WGS) entry which is preliminary data.</text>
</comment>
<dbReference type="OrthoDB" id="29098at2759"/>
<organism evidence="3 4">
    <name type="scientific">Arctia plantaginis</name>
    <name type="common">Wood tiger moth</name>
    <name type="synonym">Phalaena plantaginis</name>
    <dbReference type="NCBI Taxonomy" id="874455"/>
    <lineage>
        <taxon>Eukaryota</taxon>
        <taxon>Metazoa</taxon>
        <taxon>Ecdysozoa</taxon>
        <taxon>Arthropoda</taxon>
        <taxon>Hexapoda</taxon>
        <taxon>Insecta</taxon>
        <taxon>Pterygota</taxon>
        <taxon>Neoptera</taxon>
        <taxon>Endopterygota</taxon>
        <taxon>Lepidoptera</taxon>
        <taxon>Glossata</taxon>
        <taxon>Ditrysia</taxon>
        <taxon>Noctuoidea</taxon>
        <taxon>Erebidae</taxon>
        <taxon>Arctiinae</taxon>
        <taxon>Arctia</taxon>
    </lineage>
</organism>